<dbReference type="Proteomes" id="UP000191056">
    <property type="component" value="Unassembled WGS sequence"/>
</dbReference>
<evidence type="ECO:0000313" key="11">
    <source>
        <dbReference type="Proteomes" id="UP000265930"/>
    </source>
</evidence>
<dbReference type="SUPFAM" id="SSF50156">
    <property type="entry name" value="PDZ domain-like"/>
    <property type="match status" value="1"/>
</dbReference>
<dbReference type="InterPro" id="IPR029045">
    <property type="entry name" value="ClpP/crotonase-like_dom_sf"/>
</dbReference>
<dbReference type="InterPro" id="IPR036034">
    <property type="entry name" value="PDZ_sf"/>
</dbReference>
<protein>
    <submittedName>
        <fullName evidence="8">Carboxy-terminal processing protease CtpA</fullName>
        <ecNumber evidence="8">3.4.21.102</ecNumber>
    </submittedName>
    <submittedName>
        <fullName evidence="9">S41 family peptidase</fullName>
    </submittedName>
</protein>
<dbReference type="PROSITE" id="PS51257">
    <property type="entry name" value="PROKAR_LIPOPROTEIN"/>
    <property type="match status" value="1"/>
</dbReference>
<evidence type="ECO:0000313" key="8">
    <source>
        <dbReference type="EMBL" id="OPJ65804.1"/>
    </source>
</evidence>
<dbReference type="Proteomes" id="UP000265930">
    <property type="component" value="Unassembled WGS sequence"/>
</dbReference>
<feature type="domain" description="PDZ" evidence="7">
    <location>
        <begin position="117"/>
        <end position="184"/>
    </location>
</feature>
<evidence type="ECO:0000313" key="9">
    <source>
        <dbReference type="EMBL" id="RII36742.1"/>
    </source>
</evidence>
<dbReference type="Gene3D" id="2.30.42.10">
    <property type="match status" value="1"/>
</dbReference>
<evidence type="ECO:0000256" key="4">
    <source>
        <dbReference type="ARBA" id="ARBA00022825"/>
    </source>
</evidence>
<dbReference type="InterPro" id="IPR005151">
    <property type="entry name" value="Tail-specific_protease"/>
</dbReference>
<evidence type="ECO:0000256" key="2">
    <source>
        <dbReference type="ARBA" id="ARBA00022670"/>
    </source>
</evidence>
<dbReference type="EMBL" id="QXDJ01000001">
    <property type="protein sequence ID" value="RII36742.1"/>
    <property type="molecule type" value="Genomic_DNA"/>
</dbReference>
<dbReference type="NCBIfam" id="TIGR00225">
    <property type="entry name" value="prc"/>
    <property type="match status" value="1"/>
</dbReference>
<evidence type="ECO:0000313" key="10">
    <source>
        <dbReference type="Proteomes" id="UP000191056"/>
    </source>
</evidence>
<evidence type="ECO:0000256" key="6">
    <source>
        <dbReference type="SAM" id="Phobius"/>
    </source>
</evidence>
<dbReference type="GO" id="GO:0007165">
    <property type="term" value="P:signal transduction"/>
    <property type="evidence" value="ECO:0007669"/>
    <property type="project" value="TreeGrafter"/>
</dbReference>
<dbReference type="RefSeq" id="WP_079437963.1">
    <property type="nucleotide sequence ID" value="NZ_MZGT01000004.1"/>
</dbReference>
<keyword evidence="6" id="KW-1133">Transmembrane helix</keyword>
<sequence>MKESRKYIFANKREKRKVFLILPMFCLMVAIACACFFAGNYIATKGVFLVKTSPEVVSTAGQINDRSKYSALFTVRDKLIEKFDGDIDDDVLLEGAIKGMTKSLNDQYTVFMNNKEFDDLMKQSSGNITGIGVTVTLKDDKVTIIETTKGAPAERVGLKENDIIEKINDTDVSGNDLSKATSMIVGANGSELKLTIKRAGSEDFDVSVVPEKVKIESVKSNMIDSSTGYIRIMTFMNENTTEDFKTAIESLRTQGMKGLILDLRENPGGLLVEAVGVASQFIPKDKIITYTIDKYNNRNDSLSVGGIAEGIPLVILVNENSASASEVVTGALRDYGAATIVGKTTFGKGIVQQSFKFNDGIGGLKVTVSKYYTPNGENIHKKGITPDVEVATPVGINENGYDKNSDDQLKAAILKIQEKMQ</sequence>
<dbReference type="EMBL" id="MZGT01000004">
    <property type="protein sequence ID" value="OPJ65804.1"/>
    <property type="molecule type" value="Genomic_DNA"/>
</dbReference>
<keyword evidence="10" id="KW-1185">Reference proteome</keyword>
<dbReference type="GO" id="GO:0030288">
    <property type="term" value="C:outer membrane-bounded periplasmic space"/>
    <property type="evidence" value="ECO:0007669"/>
    <property type="project" value="TreeGrafter"/>
</dbReference>
<dbReference type="STRING" id="225345.CLCHR_03770"/>
<proteinExistence type="inferred from homology"/>
<keyword evidence="3 5" id="KW-0378">Hydrolase</keyword>
<dbReference type="Gene3D" id="3.90.226.10">
    <property type="entry name" value="2-enoyl-CoA Hydratase, Chain A, domain 1"/>
    <property type="match status" value="1"/>
</dbReference>
<dbReference type="SUPFAM" id="SSF52096">
    <property type="entry name" value="ClpP/crotonase"/>
    <property type="match status" value="1"/>
</dbReference>
<dbReference type="SMART" id="SM00228">
    <property type="entry name" value="PDZ"/>
    <property type="match status" value="1"/>
</dbReference>
<dbReference type="InterPro" id="IPR001478">
    <property type="entry name" value="PDZ"/>
</dbReference>
<dbReference type="PANTHER" id="PTHR32060:SF30">
    <property type="entry name" value="CARBOXY-TERMINAL PROCESSING PROTEASE CTPA"/>
    <property type="match status" value="1"/>
</dbReference>
<dbReference type="InterPro" id="IPR004447">
    <property type="entry name" value="Peptidase_S41A"/>
</dbReference>
<dbReference type="OrthoDB" id="9812068at2"/>
<keyword evidence="2 5" id="KW-0645">Protease</keyword>
<dbReference type="Pfam" id="PF22694">
    <property type="entry name" value="CtpB_N-like"/>
    <property type="match status" value="1"/>
</dbReference>
<keyword evidence="6" id="KW-0812">Transmembrane</keyword>
<dbReference type="GO" id="GO:0006508">
    <property type="term" value="P:proteolysis"/>
    <property type="evidence" value="ECO:0007669"/>
    <property type="project" value="UniProtKB-KW"/>
</dbReference>
<comment type="caution">
    <text evidence="8">The sequence shown here is derived from an EMBL/GenBank/DDBJ whole genome shotgun (WGS) entry which is preliminary data.</text>
</comment>
<reference evidence="9 11" key="2">
    <citation type="submission" date="2018-08" db="EMBL/GenBank/DDBJ databases">
        <title>Genome of Clostridium chromiireducens C1, DSM12136.</title>
        <authorList>
            <person name="Xing M."/>
            <person name="Wei Y."/>
            <person name="Ang E.L."/>
            <person name="Zhao H."/>
            <person name="Zhang Y."/>
        </authorList>
    </citation>
    <scope>NUCLEOTIDE SEQUENCE [LARGE SCALE GENOMIC DNA]</scope>
    <source>
        <strain evidence="9 11">C1</strain>
    </source>
</reference>
<dbReference type="InterPro" id="IPR055210">
    <property type="entry name" value="CtpA/B_N"/>
</dbReference>
<dbReference type="PANTHER" id="PTHR32060">
    <property type="entry name" value="TAIL-SPECIFIC PROTEASE"/>
    <property type="match status" value="1"/>
</dbReference>
<dbReference type="EC" id="3.4.21.102" evidence="8"/>
<dbReference type="PROSITE" id="PS50106">
    <property type="entry name" value="PDZ"/>
    <property type="match status" value="1"/>
</dbReference>
<dbReference type="Pfam" id="PF03572">
    <property type="entry name" value="Peptidase_S41"/>
    <property type="match status" value="1"/>
</dbReference>
<dbReference type="Pfam" id="PF00595">
    <property type="entry name" value="PDZ"/>
    <property type="match status" value="1"/>
</dbReference>
<dbReference type="CDD" id="cd06782">
    <property type="entry name" value="cpPDZ_CPP-like"/>
    <property type="match status" value="1"/>
</dbReference>
<dbReference type="AlphaFoldDB" id="A0A1V4J1B5"/>
<organism evidence="8 10">
    <name type="scientific">Clostridium chromiireducens</name>
    <dbReference type="NCBI Taxonomy" id="225345"/>
    <lineage>
        <taxon>Bacteria</taxon>
        <taxon>Bacillati</taxon>
        <taxon>Bacillota</taxon>
        <taxon>Clostridia</taxon>
        <taxon>Eubacteriales</taxon>
        <taxon>Clostridiaceae</taxon>
        <taxon>Clostridium</taxon>
    </lineage>
</organism>
<gene>
    <name evidence="8" type="primary">ctpA</name>
    <name evidence="8" type="ORF">CLCHR_03770</name>
    <name evidence="9" type="ORF">D2A34_04990</name>
</gene>
<comment type="similarity">
    <text evidence="1 5">Belongs to the peptidase S41A family.</text>
</comment>
<keyword evidence="4 5" id="KW-0720">Serine protease</keyword>
<keyword evidence="6" id="KW-0472">Membrane</keyword>
<dbReference type="CDD" id="cd07560">
    <property type="entry name" value="Peptidase_S41_CPP"/>
    <property type="match status" value="1"/>
</dbReference>
<reference evidence="8 10" key="1">
    <citation type="submission" date="2017-03" db="EMBL/GenBank/DDBJ databases">
        <title>Genome sequence of Clostridium chromiireducens DSM 23318.</title>
        <authorList>
            <person name="Poehlein A."/>
            <person name="Daniel R."/>
        </authorList>
    </citation>
    <scope>NUCLEOTIDE SEQUENCE [LARGE SCALE GENOMIC DNA]</scope>
    <source>
        <strain evidence="8 10">DSM 23318</strain>
    </source>
</reference>
<evidence type="ECO:0000256" key="1">
    <source>
        <dbReference type="ARBA" id="ARBA00009179"/>
    </source>
</evidence>
<dbReference type="GO" id="GO:0004252">
    <property type="term" value="F:serine-type endopeptidase activity"/>
    <property type="evidence" value="ECO:0007669"/>
    <property type="project" value="UniProtKB-EC"/>
</dbReference>
<dbReference type="SMART" id="SM00245">
    <property type="entry name" value="TSPc"/>
    <property type="match status" value="1"/>
</dbReference>
<evidence type="ECO:0000259" key="7">
    <source>
        <dbReference type="PROSITE" id="PS50106"/>
    </source>
</evidence>
<accession>A0A1V4J1B5</accession>
<dbReference type="Gene3D" id="3.30.750.44">
    <property type="match status" value="1"/>
</dbReference>
<evidence type="ECO:0000256" key="3">
    <source>
        <dbReference type="ARBA" id="ARBA00022801"/>
    </source>
</evidence>
<feature type="transmembrane region" description="Helical" evidence="6">
    <location>
        <begin position="20"/>
        <end position="43"/>
    </location>
</feature>
<name>A0A1V4J1B5_9CLOT</name>
<evidence type="ECO:0000256" key="5">
    <source>
        <dbReference type="RuleBase" id="RU004404"/>
    </source>
</evidence>